<dbReference type="Gene3D" id="2.130.10.10">
    <property type="entry name" value="YVTN repeat-like/Quinoprotein amine dehydrogenase"/>
    <property type="match status" value="1"/>
</dbReference>
<gene>
    <name evidence="6" type="ORF">BN1211_2826</name>
    <name evidence="7" type="ORF">CYBJADRAFT_176565</name>
</gene>
<sequence>MGKIVRAYGWEESDEQRFLTINALADEVSIHQTIHNPGPEQENITKVYTRKGFNGITALDYSRTSPGITAVGQDDGSITLFDILSPQSSPLEIRVGNKSCKSLSFNSQGLLAVGWDRTKNEDGVMIFNVNQYSKLSNQDITQPTFSFVPNESIVSTQFYNETNLLASSSKIIRDIDIRVSSPTFQIPSKTVHGITPDPFNHFSFAGFADDGTVAIYDRRKLSSSSSEPLLSFNKLLGDTTRNNNNSCFRYHPSRRGEFATSHGGELIRRWQTGVSPQGKLDSLFVASVQDVRTRYDRVISFDYANEGGMDAISLVCMRLTGSIFKMSVVEAQRSIDFNSFNDITVTGSLGTFIESVDESTMDKIEDLKITYTVGDELVTQNNHEEVNFVDTEFEHDEDDEDEDEDEIGSSQHGDFYDASEVLSKDISVKMRRRAYMGYGMGCAKNVEIIDNLSTIDNNLFLRSTWRWLDISQTTAQSKLMSAGGLDLSYEGVLGIWKGVEGLLNQDRFNRRNVTPEVFKESIQEILKSRNTKSMIAVKTNKEAQRKLCIIVAGFYYSPEELNQVFNRLTSSGSHTKAAAWAVFFGDVSRAVQILSATKNNRLRLMATAISGYLVQRESDDDNLWKDQCRGLSNELEDPYLRAIFAYIADNDWWGVLDETSLPLRERVGVALRYLPDKELTSFLNKVASRYISTGELEGLILTGITPRGMDLMQSYVDRTSDIQTAALIASFGAPKYFKDERAESWVFYYRQLLNSWGMFAARAKFDVMRAQVSKRSTGEMSISVIGSQAQLQCVRCNKNIFKPDANKKPSTRDTSTKSHSVCPHCGAAFPKCAICLLPLGRPLPRDMSQYEREDETRMHEFKEWPSFCLTCNHGMHAGHAEAWFTKSVICPVPGCSCKCNSK</sequence>
<dbReference type="GO" id="GO:0005737">
    <property type="term" value="C:cytoplasm"/>
    <property type="evidence" value="ECO:0007669"/>
    <property type="project" value="TreeGrafter"/>
</dbReference>
<protein>
    <submittedName>
        <fullName evidence="6">WD repeat-containing protein YBL104C</fullName>
    </submittedName>
</protein>
<dbReference type="Proteomes" id="UP000038830">
    <property type="component" value="Unassembled WGS sequence"/>
</dbReference>
<dbReference type="AlphaFoldDB" id="A0A0H5C363"/>
<evidence type="ECO:0000256" key="1">
    <source>
        <dbReference type="ARBA" id="ARBA00009713"/>
    </source>
</evidence>
<accession>A0A1E4S726</accession>
<feature type="domain" description="GATOR2 complex protein MIO zinc-ribbon like" evidence="4">
    <location>
        <begin position="799"/>
        <end position="902"/>
    </location>
</feature>
<evidence type="ECO:0000256" key="3">
    <source>
        <dbReference type="ARBA" id="ARBA00022737"/>
    </source>
</evidence>
<evidence type="ECO:0000313" key="7">
    <source>
        <dbReference type="EMBL" id="ODV75315.1"/>
    </source>
</evidence>
<dbReference type="CDD" id="cd16691">
    <property type="entry name" value="mRING-H2-C3H3C2_Mio"/>
    <property type="match status" value="1"/>
</dbReference>
<evidence type="ECO:0000313" key="6">
    <source>
        <dbReference type="EMBL" id="CEP22460.1"/>
    </source>
</evidence>
<dbReference type="Pfam" id="PF21719">
    <property type="entry name" value="MIOS_a-sol"/>
    <property type="match status" value="1"/>
</dbReference>
<reference evidence="6" key="1">
    <citation type="submission" date="2014-12" db="EMBL/GenBank/DDBJ databases">
        <authorList>
            <person name="Jaenicke S."/>
        </authorList>
    </citation>
    <scope>NUCLEOTIDE SEQUENCE [LARGE SCALE GENOMIC DNA]</scope>
    <source>
        <strain evidence="6">CBS1600</strain>
    </source>
</reference>
<reference evidence="8" key="2">
    <citation type="journal article" date="2015" name="J. Biotechnol.">
        <title>The structure of the Cyberlindnera jadinii genome and its relation to Candida utilis analyzed by the occurrence of single nucleotide polymorphisms.</title>
        <authorList>
            <person name="Rupp O."/>
            <person name="Brinkrolf K."/>
            <person name="Buerth C."/>
            <person name="Kunigo M."/>
            <person name="Schneider J."/>
            <person name="Jaenicke S."/>
            <person name="Goesmann A."/>
            <person name="Puehler A."/>
            <person name="Jaeger K.-E."/>
            <person name="Ernst J.F."/>
        </authorList>
    </citation>
    <scope>NUCLEOTIDE SEQUENCE [LARGE SCALE GENOMIC DNA]</scope>
    <source>
        <strain evidence="8">ATCC 18201 / CBS 1600 / BCRC 20928 / JCM 3617 / NBRC 0987 / NRRL Y-1542</strain>
    </source>
</reference>
<name>A0A0H5C363_CYBJN</name>
<evidence type="ECO:0000256" key="2">
    <source>
        <dbReference type="ARBA" id="ARBA00022574"/>
    </source>
</evidence>
<organism evidence="6 8">
    <name type="scientific">Cyberlindnera jadinii (strain ATCC 18201 / CBS 1600 / BCRC 20928 / JCM 3617 / NBRC 0987 / NRRL Y-1542)</name>
    <name type="common">Torula yeast</name>
    <name type="synonym">Candida utilis</name>
    <dbReference type="NCBI Taxonomy" id="983966"/>
    <lineage>
        <taxon>Eukaryota</taxon>
        <taxon>Fungi</taxon>
        <taxon>Dikarya</taxon>
        <taxon>Ascomycota</taxon>
        <taxon>Saccharomycotina</taxon>
        <taxon>Saccharomycetes</taxon>
        <taxon>Phaffomycetales</taxon>
        <taxon>Phaffomycetaceae</taxon>
        <taxon>Cyberlindnera</taxon>
    </lineage>
</organism>
<dbReference type="InterPro" id="IPR031488">
    <property type="entry name" value="Zn_ribbon_mio"/>
</dbReference>
<dbReference type="EMBL" id="KV453926">
    <property type="protein sequence ID" value="ODV75315.1"/>
    <property type="molecule type" value="Genomic_DNA"/>
</dbReference>
<keyword evidence="3" id="KW-0677">Repeat</keyword>
<dbReference type="GO" id="GO:1904263">
    <property type="term" value="P:positive regulation of TORC1 signaling"/>
    <property type="evidence" value="ECO:0007669"/>
    <property type="project" value="TreeGrafter"/>
</dbReference>
<evidence type="ECO:0000259" key="4">
    <source>
        <dbReference type="Pfam" id="PF17034"/>
    </source>
</evidence>
<evidence type="ECO:0000313" key="8">
    <source>
        <dbReference type="Proteomes" id="UP000038830"/>
    </source>
</evidence>
<proteinExistence type="inferred from homology"/>
<dbReference type="PANTHER" id="PTHR16453">
    <property type="entry name" value="WD40 DOMAIN-CONTAINING PROTEIN MIO FAMILY MEMBER"/>
    <property type="match status" value="1"/>
</dbReference>
<dbReference type="PANTHER" id="PTHR16453:SF9">
    <property type="entry name" value="GATOR COMPLEX PROTEIN MIOS"/>
    <property type="match status" value="1"/>
</dbReference>
<reference evidence="7 9" key="3">
    <citation type="journal article" date="2016" name="Proc. Natl. Acad. Sci. U.S.A.">
        <title>Comparative genomics of biotechnologically important yeasts.</title>
        <authorList>
            <person name="Riley R."/>
            <person name="Haridas S."/>
            <person name="Wolfe K.H."/>
            <person name="Lopes M.R."/>
            <person name="Hittinger C.T."/>
            <person name="Goeker M."/>
            <person name="Salamov A.A."/>
            <person name="Wisecaver J.H."/>
            <person name="Long T.M."/>
            <person name="Calvey C.H."/>
            <person name="Aerts A.L."/>
            <person name="Barry K.W."/>
            <person name="Choi C."/>
            <person name="Clum A."/>
            <person name="Coughlan A.Y."/>
            <person name="Deshpande S."/>
            <person name="Douglass A.P."/>
            <person name="Hanson S.J."/>
            <person name="Klenk H.-P."/>
            <person name="LaButti K.M."/>
            <person name="Lapidus A."/>
            <person name="Lindquist E.A."/>
            <person name="Lipzen A.M."/>
            <person name="Meier-Kolthoff J.P."/>
            <person name="Ohm R.A."/>
            <person name="Otillar R.P."/>
            <person name="Pangilinan J.L."/>
            <person name="Peng Y."/>
            <person name="Rokas A."/>
            <person name="Rosa C.A."/>
            <person name="Scheuner C."/>
            <person name="Sibirny A.A."/>
            <person name="Slot J.C."/>
            <person name="Stielow J.B."/>
            <person name="Sun H."/>
            <person name="Kurtzman C.P."/>
            <person name="Blackwell M."/>
            <person name="Grigoriev I.V."/>
            <person name="Jeffries T.W."/>
        </authorList>
    </citation>
    <scope>NUCLEOTIDE SEQUENCE [LARGE SCALE GENOMIC DNA]</scope>
    <source>
        <strain evidence="9">ATCC 18201 / CBS 1600 / BCRC 20928 / JCM 3617 / NBRC 0987 / NRRL Y-1542</strain>
        <strain evidence="7">NRRL Y-1542</strain>
    </source>
</reference>
<dbReference type="OMA" id="GYMAYKD"/>
<dbReference type="EMBL" id="CDQK01000003">
    <property type="protein sequence ID" value="CEP22460.1"/>
    <property type="molecule type" value="Genomic_DNA"/>
</dbReference>
<evidence type="ECO:0000313" key="9">
    <source>
        <dbReference type="Proteomes" id="UP000094389"/>
    </source>
</evidence>
<dbReference type="InterPro" id="IPR036322">
    <property type="entry name" value="WD40_repeat_dom_sf"/>
</dbReference>
<dbReference type="InterPro" id="IPR037593">
    <property type="entry name" value="MIOS/Sea4"/>
</dbReference>
<dbReference type="Pfam" id="PF17034">
    <property type="entry name" value="zinc_ribbon_16"/>
    <property type="match status" value="1"/>
</dbReference>
<keyword evidence="2" id="KW-0853">WD repeat</keyword>
<feature type="domain" description="MIOS-like alpha-solenoid" evidence="5">
    <location>
        <begin position="430"/>
        <end position="673"/>
    </location>
</feature>
<evidence type="ECO:0000259" key="5">
    <source>
        <dbReference type="Pfam" id="PF21719"/>
    </source>
</evidence>
<dbReference type="STRING" id="983966.A0A0H5C363"/>
<dbReference type="InterPro" id="IPR015943">
    <property type="entry name" value="WD40/YVTN_repeat-like_dom_sf"/>
</dbReference>
<dbReference type="SUPFAM" id="SSF50978">
    <property type="entry name" value="WD40 repeat-like"/>
    <property type="match status" value="1"/>
</dbReference>
<dbReference type="InterPro" id="IPR049092">
    <property type="entry name" value="MIOS_a-sol"/>
</dbReference>
<accession>A0A0H5C363</accession>
<keyword evidence="9" id="KW-1185">Reference proteome</keyword>
<dbReference type="OrthoDB" id="341486at2759"/>
<comment type="similarity">
    <text evidence="1">Belongs to the WD repeat mio family.</text>
</comment>
<dbReference type="Proteomes" id="UP000094389">
    <property type="component" value="Unassembled WGS sequence"/>
</dbReference>